<dbReference type="Proteomes" id="UP000724584">
    <property type="component" value="Unassembled WGS sequence"/>
</dbReference>
<sequence>MNFTVSVPAGTTNHNEPDLICFPPQWIDYITFFLGNYFAHAATVRSKPGRSWIDTARFAMEALFLPITGLTVGLSDLLPLASLRLRKEPYRLAAACEALCTVVKKRTDNLGSLSQAERGNSVVHMSGGSAGTESKSRNQSWWPGRRTPAVGKRRKIQGIIILPDDYEIVHVPRNFPLKPRCDRPEGISPETWAEVTSELQLPCTYNVPKGIIGLVQAFWAISTVYQARGNQIDQYGYAAFGLTVVPYALMSIANLAASLVAPEYPCMFLVSSPDLVDAERHHGGRFDCVVAVIDATSPIVRNFEYRRFGNVQRLRRFFNPLNWIKKRPRSRLVYCTLVVVMLLPMYLFAQALFILGILLFLGTLLSPVIIVGALSRFQGHESTSTQRGWILAWLVGGSVLPFLRVYIIQGLLRNVGQARRRWCAWALRCIMFIPSIGGMVVVGQMLRDFGVCTRLS</sequence>
<gene>
    <name evidence="1" type="ORF">F5144DRAFT_555986</name>
</gene>
<organism evidence="1 2">
    <name type="scientific">Chaetomium tenue</name>
    <dbReference type="NCBI Taxonomy" id="1854479"/>
    <lineage>
        <taxon>Eukaryota</taxon>
        <taxon>Fungi</taxon>
        <taxon>Dikarya</taxon>
        <taxon>Ascomycota</taxon>
        <taxon>Pezizomycotina</taxon>
        <taxon>Sordariomycetes</taxon>
        <taxon>Sordariomycetidae</taxon>
        <taxon>Sordariales</taxon>
        <taxon>Chaetomiaceae</taxon>
        <taxon>Chaetomium</taxon>
    </lineage>
</organism>
<comment type="caution">
    <text evidence="1">The sequence shown here is derived from an EMBL/GenBank/DDBJ whole genome shotgun (WGS) entry which is preliminary data.</text>
</comment>
<reference evidence="1 2" key="1">
    <citation type="journal article" date="2021" name="Nat. Commun.">
        <title>Genetic determinants of endophytism in the Arabidopsis root mycobiome.</title>
        <authorList>
            <person name="Mesny F."/>
            <person name="Miyauchi S."/>
            <person name="Thiergart T."/>
            <person name="Pickel B."/>
            <person name="Atanasova L."/>
            <person name="Karlsson M."/>
            <person name="Huettel B."/>
            <person name="Barry K.W."/>
            <person name="Haridas S."/>
            <person name="Chen C."/>
            <person name="Bauer D."/>
            <person name="Andreopoulos W."/>
            <person name="Pangilinan J."/>
            <person name="LaButti K."/>
            <person name="Riley R."/>
            <person name="Lipzen A."/>
            <person name="Clum A."/>
            <person name="Drula E."/>
            <person name="Henrissat B."/>
            <person name="Kohler A."/>
            <person name="Grigoriev I.V."/>
            <person name="Martin F.M."/>
            <person name="Hacquard S."/>
        </authorList>
    </citation>
    <scope>NUCLEOTIDE SEQUENCE [LARGE SCALE GENOMIC DNA]</scope>
    <source>
        <strain evidence="1 2">MPI-SDFR-AT-0079</strain>
    </source>
</reference>
<proteinExistence type="predicted"/>
<accession>A0ACB7PSM7</accession>
<evidence type="ECO:0000313" key="1">
    <source>
        <dbReference type="EMBL" id="KAH6650364.1"/>
    </source>
</evidence>
<protein>
    <submittedName>
        <fullName evidence="1">Uncharacterized protein</fullName>
    </submittedName>
</protein>
<dbReference type="EMBL" id="JAGIZQ010000001">
    <property type="protein sequence ID" value="KAH6650364.1"/>
    <property type="molecule type" value="Genomic_DNA"/>
</dbReference>
<keyword evidence="2" id="KW-1185">Reference proteome</keyword>
<name>A0ACB7PSM7_9PEZI</name>
<evidence type="ECO:0000313" key="2">
    <source>
        <dbReference type="Proteomes" id="UP000724584"/>
    </source>
</evidence>